<feature type="domain" description="Outer membrane protein beta-barrel" evidence="2">
    <location>
        <begin position="24"/>
        <end position="236"/>
    </location>
</feature>
<evidence type="ECO:0000256" key="1">
    <source>
        <dbReference type="SAM" id="SignalP"/>
    </source>
</evidence>
<dbReference type="EMBL" id="CP022383">
    <property type="protein sequence ID" value="ATA80828.1"/>
    <property type="molecule type" value="Genomic_DNA"/>
</dbReference>
<evidence type="ECO:0000313" key="4">
    <source>
        <dbReference type="Proteomes" id="UP000217334"/>
    </source>
</evidence>
<keyword evidence="1" id="KW-0732">Signal</keyword>
<dbReference type="Pfam" id="PF13568">
    <property type="entry name" value="OMP_b-brl_2"/>
    <property type="match status" value="1"/>
</dbReference>
<reference evidence="4" key="1">
    <citation type="submission" date="2017-06" db="EMBL/GenBank/DDBJ databases">
        <title>Capnocytophaga spp. assemblies.</title>
        <authorList>
            <person name="Gulvik C.A."/>
        </authorList>
    </citation>
    <scope>NUCLEOTIDE SEQUENCE [LARGE SCALE GENOMIC DNA]</scope>
    <source>
        <strain evidence="4">H4486</strain>
    </source>
</reference>
<organism evidence="3 4">
    <name type="scientific">Capnocytophaga sputigena</name>
    <dbReference type="NCBI Taxonomy" id="1019"/>
    <lineage>
        <taxon>Bacteria</taxon>
        <taxon>Pseudomonadati</taxon>
        <taxon>Bacteroidota</taxon>
        <taxon>Flavobacteriia</taxon>
        <taxon>Flavobacteriales</taxon>
        <taxon>Flavobacteriaceae</taxon>
        <taxon>Capnocytophaga</taxon>
    </lineage>
</organism>
<accession>A0A250F9V5</accession>
<feature type="chain" id="PRO_5012038285" description="Outer membrane protein beta-barrel domain-containing protein" evidence="1">
    <location>
        <begin position="25"/>
        <end position="260"/>
    </location>
</feature>
<dbReference type="AlphaFoldDB" id="A0A250F9V5"/>
<dbReference type="RefSeq" id="WP_095902451.1">
    <property type="nucleotide sequence ID" value="NZ_CP022383.1"/>
</dbReference>
<dbReference type="InterPro" id="IPR025665">
    <property type="entry name" value="Beta-barrel_OMP_2"/>
</dbReference>
<name>A0A250F9V5_CAPSP</name>
<evidence type="ECO:0000313" key="3">
    <source>
        <dbReference type="EMBL" id="ATA80828.1"/>
    </source>
</evidence>
<dbReference type="SUPFAM" id="SSF103515">
    <property type="entry name" value="Autotransporter"/>
    <property type="match status" value="1"/>
</dbReference>
<dbReference type="InterPro" id="IPR036709">
    <property type="entry name" value="Autotransporte_beta_dom_sf"/>
</dbReference>
<protein>
    <recommendedName>
        <fullName evidence="2">Outer membrane protein beta-barrel domain-containing protein</fullName>
    </recommendedName>
</protein>
<feature type="signal peptide" evidence="1">
    <location>
        <begin position="1"/>
        <end position="24"/>
    </location>
</feature>
<evidence type="ECO:0000259" key="2">
    <source>
        <dbReference type="Pfam" id="PF13568"/>
    </source>
</evidence>
<gene>
    <name evidence="3" type="ORF">CGC59_11815</name>
</gene>
<proteinExistence type="predicted"/>
<dbReference type="Proteomes" id="UP000217334">
    <property type="component" value="Chromosome"/>
</dbReference>
<sequence length="260" mass="29613">MNNQVMKTNIFVVCLILFSSLLHAQNERTETLVQSEEKGWEYELKAGVNIGGASPMPLPQEIRKIKGYSPKFNGSFEGTATKWITPKWGISAGLRLEEKGMETDANVKNYGMEIIEQGNHVAGFWTGDVHTVYKSSFITLPIAVNYRLANRWKIHLGIFASYRMDGNFSGYVTEGYLREGSPIGEKVSFSNGQVASYDFSNHLRHWHWGVLIGGSWQAFKRFNINAELSYGINNIFKKDFKTITFNMYPIYMNIGFGYHF</sequence>